<dbReference type="Pfam" id="PF05192">
    <property type="entry name" value="MutS_III"/>
    <property type="match status" value="1"/>
</dbReference>
<dbReference type="PANTHER" id="PTHR11361:SF34">
    <property type="entry name" value="DNA MISMATCH REPAIR PROTEIN MSH1, MITOCHONDRIAL"/>
    <property type="match status" value="1"/>
</dbReference>
<dbReference type="SUPFAM" id="SSF48334">
    <property type="entry name" value="DNA repair protein MutS, domain III"/>
    <property type="match status" value="1"/>
</dbReference>
<dbReference type="Pfam" id="PF00488">
    <property type="entry name" value="MutS_V"/>
    <property type="match status" value="1"/>
</dbReference>
<dbReference type="GO" id="GO:0030983">
    <property type="term" value="F:mismatched DNA binding"/>
    <property type="evidence" value="ECO:0007669"/>
    <property type="project" value="InterPro"/>
</dbReference>
<evidence type="ECO:0000259" key="7">
    <source>
        <dbReference type="PROSITE" id="PS00486"/>
    </source>
</evidence>
<evidence type="ECO:0000256" key="6">
    <source>
        <dbReference type="ARBA" id="ARBA00023204"/>
    </source>
</evidence>
<evidence type="ECO:0000256" key="4">
    <source>
        <dbReference type="ARBA" id="ARBA00022840"/>
    </source>
</evidence>
<dbReference type="GO" id="GO:0005524">
    <property type="term" value="F:ATP binding"/>
    <property type="evidence" value="ECO:0007669"/>
    <property type="project" value="UniProtKB-KW"/>
</dbReference>
<comment type="caution">
    <text evidence="8">The sequence shown here is derived from an EMBL/GenBank/DDBJ whole genome shotgun (WGS) entry which is preliminary data.</text>
</comment>
<dbReference type="GO" id="GO:0006298">
    <property type="term" value="P:mismatch repair"/>
    <property type="evidence" value="ECO:0007669"/>
    <property type="project" value="InterPro"/>
</dbReference>
<dbReference type="EMBL" id="CAJVPP010002865">
    <property type="protein sequence ID" value="CAG8613867.1"/>
    <property type="molecule type" value="Genomic_DNA"/>
</dbReference>
<evidence type="ECO:0000256" key="3">
    <source>
        <dbReference type="ARBA" id="ARBA00022763"/>
    </source>
</evidence>
<keyword evidence="4" id="KW-0067">ATP-binding</keyword>
<dbReference type="SUPFAM" id="SSF53150">
    <property type="entry name" value="DNA repair protein MutS, domain II"/>
    <property type="match status" value="1"/>
</dbReference>
<keyword evidence="5" id="KW-0238">DNA-binding</keyword>
<dbReference type="InterPro" id="IPR007860">
    <property type="entry name" value="DNA_mmatch_repair_MutS_con_dom"/>
</dbReference>
<dbReference type="Gene3D" id="6.10.140.80">
    <property type="match status" value="1"/>
</dbReference>
<organism evidence="8 9">
    <name type="scientific">Funneliformis mosseae</name>
    <name type="common">Endomycorrhizal fungus</name>
    <name type="synonym">Glomus mosseae</name>
    <dbReference type="NCBI Taxonomy" id="27381"/>
    <lineage>
        <taxon>Eukaryota</taxon>
        <taxon>Fungi</taxon>
        <taxon>Fungi incertae sedis</taxon>
        <taxon>Mucoromycota</taxon>
        <taxon>Glomeromycotina</taxon>
        <taxon>Glomeromycetes</taxon>
        <taxon>Glomerales</taxon>
        <taxon>Glomeraceae</taxon>
        <taxon>Funneliformis</taxon>
    </lineage>
</organism>
<dbReference type="InterPro" id="IPR007696">
    <property type="entry name" value="DNA_mismatch_repair_MutS_core"/>
</dbReference>
<dbReference type="SMART" id="SM00533">
    <property type="entry name" value="MUTSd"/>
    <property type="match status" value="1"/>
</dbReference>
<evidence type="ECO:0000256" key="1">
    <source>
        <dbReference type="ARBA" id="ARBA00006271"/>
    </source>
</evidence>
<dbReference type="GO" id="GO:0005739">
    <property type="term" value="C:mitochondrion"/>
    <property type="evidence" value="ECO:0007669"/>
    <property type="project" value="TreeGrafter"/>
</dbReference>
<dbReference type="Proteomes" id="UP000789375">
    <property type="component" value="Unassembled WGS sequence"/>
</dbReference>
<dbReference type="InterPro" id="IPR016151">
    <property type="entry name" value="DNA_mismatch_repair_MutS_N"/>
</dbReference>
<dbReference type="PANTHER" id="PTHR11361">
    <property type="entry name" value="DNA MISMATCH REPAIR PROTEIN MUTS FAMILY MEMBER"/>
    <property type="match status" value="1"/>
</dbReference>
<dbReference type="Gene3D" id="3.40.1170.10">
    <property type="entry name" value="DNA repair protein MutS, domain I"/>
    <property type="match status" value="1"/>
</dbReference>
<keyword evidence="6" id="KW-0234">DNA repair</keyword>
<dbReference type="GO" id="GO:0043504">
    <property type="term" value="P:mitochondrial DNA repair"/>
    <property type="evidence" value="ECO:0007669"/>
    <property type="project" value="TreeGrafter"/>
</dbReference>
<accession>A0A9N9CW71</accession>
<dbReference type="PROSITE" id="PS00486">
    <property type="entry name" value="DNA_MISMATCH_REPAIR_2"/>
    <property type="match status" value="1"/>
</dbReference>
<dbReference type="SUPFAM" id="SSF52540">
    <property type="entry name" value="P-loop containing nucleoside triphosphate hydrolases"/>
    <property type="match status" value="1"/>
</dbReference>
<feature type="non-terminal residue" evidence="8">
    <location>
        <position position="894"/>
    </location>
</feature>
<dbReference type="InterPro" id="IPR000432">
    <property type="entry name" value="DNA_mismatch_repair_MutS_C"/>
</dbReference>
<dbReference type="PIRSF" id="PIRSF037677">
    <property type="entry name" value="DNA_mis_repair_Msh6"/>
    <property type="match status" value="1"/>
</dbReference>
<evidence type="ECO:0000313" key="8">
    <source>
        <dbReference type="EMBL" id="CAG8613867.1"/>
    </source>
</evidence>
<evidence type="ECO:0000256" key="5">
    <source>
        <dbReference type="ARBA" id="ARBA00023125"/>
    </source>
</evidence>
<dbReference type="Gene3D" id="3.40.50.300">
    <property type="entry name" value="P-loop containing nucleotide triphosphate hydrolases"/>
    <property type="match status" value="1"/>
</dbReference>
<name>A0A9N9CW71_FUNMO</name>
<dbReference type="InterPro" id="IPR017261">
    <property type="entry name" value="DNA_mismatch_repair_MutS/MSH"/>
</dbReference>
<dbReference type="InterPro" id="IPR036187">
    <property type="entry name" value="DNA_mismatch_repair_MutS_sf"/>
</dbReference>
<dbReference type="SMART" id="SM00534">
    <property type="entry name" value="MUTSac"/>
    <property type="match status" value="1"/>
</dbReference>
<keyword evidence="9" id="KW-1185">Reference proteome</keyword>
<dbReference type="InterPro" id="IPR036678">
    <property type="entry name" value="MutS_con_dom_sf"/>
</dbReference>
<reference evidence="8" key="1">
    <citation type="submission" date="2021-06" db="EMBL/GenBank/DDBJ databases">
        <authorList>
            <person name="Kallberg Y."/>
            <person name="Tangrot J."/>
            <person name="Rosling A."/>
        </authorList>
    </citation>
    <scope>NUCLEOTIDE SEQUENCE</scope>
    <source>
        <strain evidence="8">87-6 pot B 2015</strain>
    </source>
</reference>
<dbReference type="Gene3D" id="3.30.420.110">
    <property type="entry name" value="MutS, connector domain"/>
    <property type="match status" value="1"/>
</dbReference>
<dbReference type="GO" id="GO:0005634">
    <property type="term" value="C:nucleus"/>
    <property type="evidence" value="ECO:0007669"/>
    <property type="project" value="TreeGrafter"/>
</dbReference>
<dbReference type="InterPro" id="IPR045076">
    <property type="entry name" value="MutS"/>
</dbReference>
<evidence type="ECO:0000256" key="2">
    <source>
        <dbReference type="ARBA" id="ARBA00022741"/>
    </source>
</evidence>
<sequence>PEWDSTVGKVVRLAQLKYPDCVILTRVGSFWELYFEQATKIAPLLNIKLTKKKFGQEYMPFAGFPLQHLDKYLSTLVNDHGLAVALCEEFLNDENDEKVKFKRRVSRIITPGTLIDESFLQQDQNNFLLALSLDERTNNVGLAWIDITTGQLFVAMSELESLSNVLARIRPSEIVLSEQFKFQKDHPIWIQLNREKYAFAYESIKSFSTQQSQPDLHFGDVIDEVFSGVEIQANTALHNYISRNLIERFPKIQPPIRINPENTMIIDETALRSLEIIMSIRNNSKRGSLIHAIERTKTKSGTRALDQWLRFPTTSLIKINNRLDIVEYFYCNTHLTSDIRQILEEVDDAQRTSQKISFDYYGPDDFLKLKRTFEAMGTIKTRLEEELKITPNFSLEALIERLKPQNELIKIIKDAIDEDALIRDKEISVKTGLAISDFDSEIEEVELSDNGNQTVELNNEKRNASTIKKKRNTMKKNSINSTDTNLEEVQALIKSDNWIIKTNFSEEVTSLHNQLEARYLEMIEMQNRWRTELKSPSLELRSHSSFGFIVAVKRKNDCNLEKSLNATRIQHFKSKKWFIVQAWTHLGGKIEEIKSKIHEAESNAFQVIRTKISDNWDLTIRNTNVIDEVDIASSLAVLAREKNFVRPILNLSNSHKVTGGRHPIVESGLHMKERQFTKNDCYVGDKERVLLITGPNMGGKSTYLRQNAIISILAQIGSYVPADYAEIGIVDQIFSRVGASDNLYQDQSTFMIEMIEAANILKNATQRSFVIMDEIGRGTTTLDGIAISFATLHQLHYKNKCRTLFATHLHELANMIKNFEYAAFYCTDSQENLDGSFHYLHKVKKGVNRNSAAIKAAQLAGMPNSVLNVAREILQSLQVHNKFVDLDTNNIQVH</sequence>
<proteinExistence type="inferred from homology"/>
<gene>
    <name evidence="8" type="ORF">FMOSSE_LOCUS9613</name>
</gene>
<dbReference type="InterPro" id="IPR007695">
    <property type="entry name" value="DNA_mismatch_repair_MutS-lik_N"/>
</dbReference>
<dbReference type="Pfam" id="PF01624">
    <property type="entry name" value="MutS_I"/>
    <property type="match status" value="1"/>
</dbReference>
<dbReference type="FunFam" id="3.40.50.300:FF:001238">
    <property type="entry name" value="DNA mismatch repair protein"/>
    <property type="match status" value="1"/>
</dbReference>
<feature type="domain" description="DNA mismatch repair proteins mutS family" evidence="7">
    <location>
        <begin position="768"/>
        <end position="784"/>
    </location>
</feature>
<dbReference type="GO" id="GO:0140664">
    <property type="term" value="F:ATP-dependent DNA damage sensor activity"/>
    <property type="evidence" value="ECO:0007669"/>
    <property type="project" value="InterPro"/>
</dbReference>
<dbReference type="Pfam" id="PF05188">
    <property type="entry name" value="MutS_II"/>
    <property type="match status" value="1"/>
</dbReference>
<dbReference type="AlphaFoldDB" id="A0A9N9CW71"/>
<evidence type="ECO:0000313" key="9">
    <source>
        <dbReference type="Proteomes" id="UP000789375"/>
    </source>
</evidence>
<dbReference type="SUPFAM" id="SSF55271">
    <property type="entry name" value="DNA repair protein MutS, domain I"/>
    <property type="match status" value="1"/>
</dbReference>
<keyword evidence="3" id="KW-0227">DNA damage</keyword>
<keyword evidence="2" id="KW-0547">Nucleotide-binding</keyword>
<protein>
    <submittedName>
        <fullName evidence="8">6484_t:CDS:1</fullName>
    </submittedName>
</protein>
<comment type="similarity">
    <text evidence="1">Belongs to the DNA mismatch repair MutS family.</text>
</comment>
<dbReference type="Gene3D" id="1.10.1420.10">
    <property type="match status" value="3"/>
</dbReference>
<dbReference type="InterPro" id="IPR027417">
    <property type="entry name" value="P-loop_NTPase"/>
</dbReference>